<feature type="non-terminal residue" evidence="2">
    <location>
        <position position="1"/>
    </location>
</feature>
<evidence type="ECO:0000256" key="1">
    <source>
        <dbReference type="SAM" id="Phobius"/>
    </source>
</evidence>
<accession>A0ABD3Y3M4</accession>
<feature type="transmembrane region" description="Helical" evidence="1">
    <location>
        <begin position="20"/>
        <end position="45"/>
    </location>
</feature>
<feature type="non-terminal residue" evidence="2">
    <location>
        <position position="102"/>
    </location>
</feature>
<keyword evidence="1" id="KW-0472">Membrane</keyword>
<reference evidence="2 3" key="1">
    <citation type="submission" date="2014-04" db="EMBL/GenBank/DDBJ databases">
        <title>Pseudoalteromonas galatheae sp. nov., isolated from a deep-sea polychaete near Canal Concepcion, Chile.</title>
        <authorList>
            <person name="Machado H.R."/>
            <person name="Gram L."/>
            <person name="Vynne N.G."/>
        </authorList>
    </citation>
    <scope>NUCLEOTIDE SEQUENCE [LARGE SCALE GENOMIC DNA]</scope>
    <source>
        <strain evidence="2 3">KMM216</strain>
    </source>
</reference>
<protein>
    <recommendedName>
        <fullName evidence="4">MFS transporter</fullName>
    </recommendedName>
</protein>
<dbReference type="Proteomes" id="UP000027154">
    <property type="component" value="Unassembled WGS sequence"/>
</dbReference>
<comment type="caution">
    <text evidence="2">The sequence shown here is derived from an EMBL/GenBank/DDBJ whole genome shotgun (WGS) entry which is preliminary data.</text>
</comment>
<evidence type="ECO:0008006" key="4">
    <source>
        <dbReference type="Google" id="ProtNLM"/>
    </source>
</evidence>
<evidence type="ECO:0000313" key="3">
    <source>
        <dbReference type="Proteomes" id="UP000027154"/>
    </source>
</evidence>
<dbReference type="EMBL" id="JJNZ01000233">
    <property type="protein sequence ID" value="KDC45694.1"/>
    <property type="molecule type" value="Genomic_DNA"/>
</dbReference>
<sequence length="102" mass="11369">IGVSLTHTLFPMIGYLFTYFSIQAIPLLTPIVGLVAFLCISHFLWQEISEINQPPADDNRQLIVSLSLILAVSWDALWSGPAKSAQVVDWSTLMIWSSFAFV</sequence>
<name>A0ABD3Y3M4_9GAMM</name>
<keyword evidence="1" id="KW-1133">Transmembrane helix</keyword>
<organism evidence="2 3">
    <name type="scientific">Pseudoalteromonas fuliginea</name>
    <dbReference type="NCBI Taxonomy" id="1872678"/>
    <lineage>
        <taxon>Bacteria</taxon>
        <taxon>Pseudomonadati</taxon>
        <taxon>Pseudomonadota</taxon>
        <taxon>Gammaproteobacteria</taxon>
        <taxon>Alteromonadales</taxon>
        <taxon>Pseudoalteromonadaceae</taxon>
        <taxon>Pseudoalteromonas</taxon>
    </lineage>
</organism>
<dbReference type="AlphaFoldDB" id="A0ABD3Y3M4"/>
<gene>
    <name evidence="2" type="ORF">DC53_21680</name>
</gene>
<keyword evidence="1" id="KW-0812">Transmembrane</keyword>
<evidence type="ECO:0000313" key="2">
    <source>
        <dbReference type="EMBL" id="KDC45694.1"/>
    </source>
</evidence>
<proteinExistence type="predicted"/>